<keyword evidence="3" id="KW-0472">Membrane</keyword>
<keyword evidence="1" id="KW-1188">Viral release from host cell</keyword>
<keyword evidence="3" id="KW-1133">Transmembrane helix</keyword>
<protein>
    <recommendedName>
        <fullName evidence="1">Baseplate wedge protein gp7</fullName>
    </recommendedName>
</protein>
<dbReference type="Pfam" id="PF21427">
    <property type="entry name" value="Gp7_5th"/>
    <property type="match status" value="1"/>
</dbReference>
<dbReference type="HAMAP" id="MF_04103">
    <property type="entry name" value="BP07_T4"/>
    <property type="match status" value="1"/>
</dbReference>
<sequence>MTIAPFVTSLRIHKLSANQVNIRWDDVGANFYYFVELAETRNRAGEVIPADNLSWSSLGYTADNDWFEQNRIEPLTYYKMRVQTTSAGFEPSEWVETEEFQTFEENAYTFEHMQEFSLVKEFIKQKFSLNNMSYVNFNTSAMMASLMTESFQFSPEYSHLSAIENFVVGESGYHEIQGPIEAVCVDKNRTMLGEIDGILYLFERFQHMVKVSNDKGQNWQYVQLFNDRVGNPVSRVVIYQSKTTSYVLGYDKIFYGRKSSDVRWSSNEVKFSDNEVTFAKLGDQLKLGFEVELFGTYASLPADVTKYAEAFTCNDDYLYVVAKDTVRKVKLKDAPIDTDPLSPTFGEKVFEKEVSHITGNPKSVCFKMDSVGGKIFALITGEVKTLGLDPTDPRNVVDSATKGVYVYQEGTNTWKRVFGNTDEEKRRIEHLWTSMSTDGKEIFFSSANFKTTEYAQDIELETKYPELISTAVKNVNPIQYHSDKHYHMMSFRADEFSRWETFVPGPMRFYAEPWFVWMAREGNRCWISTSDNAVVVYNDILYQKRVDTAAQGTTERILSEVWDKGDATFYCPPVSFNGFLQYASGIMFHEPDGKLIGYYAFDYRVRDQVTLNWKPTDVMFKAFLQNQTREEDWTPEHTPGLRDPDLRPYLTKMMPDSYLLQDSNFEHFCKYYLQFLSDGNGTHYNSLVNLVKNKYPREENAWEYLWSEVYKRNIYLSKDARDAVVRFFEARKNDFYATKGIEDSYKFLFKLLYNEDVEIDIESKNTTEYDIIVESTNISDDLVGRTIYTASGRSNVTYIEREYRDGRLLWRITIHNLSGRFIEGQEIKSERTDFEGIIVQGVRGKDMLSNNIDYINRSRSYYVMKIKSQLPTSRFRDDVLRFVHPVGFGFIGITLLTMFINSGLNMKHVETIINKLKNYKWDAGLPSVYPDRVAIIASDDTIERDPITNEPRYSSRAQAGEPFPLPANYNQENNNSVIAGQNPGQRRKPLSPTFDQSAVTFANYRDLVNQRLKDDAGNPRDPENPTQVKIDE</sequence>
<dbReference type="EMBL" id="KT239446">
    <property type="protein sequence ID" value="AKY02019.1"/>
    <property type="molecule type" value="Genomic_DNA"/>
</dbReference>
<dbReference type="InterPro" id="IPR048811">
    <property type="entry name" value="Gp7_dom_V"/>
</dbReference>
<feature type="region of interest" description="Disordered" evidence="2">
    <location>
        <begin position="945"/>
        <end position="992"/>
    </location>
</feature>
<keyword evidence="1" id="KW-0426">Late protein</keyword>
<evidence type="ECO:0000256" key="3">
    <source>
        <dbReference type="SAM" id="Phobius"/>
    </source>
</evidence>
<comment type="subunit">
    <text evidence="1">Binds to gp10 homotrimer; disulfide-linked. Heteromultimer with gp10; a gp10 molecule is disulfide-linked to gp7 and the other two remaining gp10 molecules form a disulfide bond.</text>
</comment>
<feature type="region of interest" description="Disordered" evidence="2">
    <location>
        <begin position="1010"/>
        <end position="1032"/>
    </location>
</feature>
<keyword evidence="5" id="KW-1185">Reference proteome</keyword>
<dbReference type="PROSITE" id="PS50853">
    <property type="entry name" value="FN3"/>
    <property type="match status" value="1"/>
</dbReference>
<comment type="function">
    <text evidence="1">Baseplate protein. Involved in the tail assembly.</text>
</comment>
<feature type="transmembrane region" description="Helical" evidence="3">
    <location>
        <begin position="882"/>
        <end position="900"/>
    </location>
</feature>
<dbReference type="Pfam" id="PF21428">
    <property type="entry name" value="Gp7_helical"/>
    <property type="match status" value="1"/>
</dbReference>
<evidence type="ECO:0000256" key="2">
    <source>
        <dbReference type="SAM" id="MobiDB-lite"/>
    </source>
</evidence>
<name>A0A0K1Y4W1_9CAUD</name>
<keyword evidence="1" id="KW-0946">Virion</keyword>
<dbReference type="KEGG" id="vg:26518563"/>
<accession>A0A0K1Y4W1</accession>
<dbReference type="SUPFAM" id="SSF49265">
    <property type="entry name" value="Fibronectin type III"/>
    <property type="match status" value="1"/>
</dbReference>
<keyword evidence="3" id="KW-0812">Transmembrane</keyword>
<dbReference type="InterPro" id="IPR003961">
    <property type="entry name" value="FN3_dom"/>
</dbReference>
<dbReference type="Proteomes" id="UP000204179">
    <property type="component" value="Segment"/>
</dbReference>
<keyword evidence="1" id="KW-1226">Viral baseplate protein</keyword>
<reference evidence="4 5" key="1">
    <citation type="submission" date="2015-07" db="EMBL/GenBank/DDBJ databases">
        <title>Isolation and characterization of JD18-a novel lytic bacteriophage for Klebsiella pneumoniae.</title>
        <authorList>
            <person name="Fan J."/>
            <person name="Zhang X."/>
            <person name="Guo X."/>
            <person name="He P."/>
            <person name="Zhang Y."/>
        </authorList>
    </citation>
    <scope>NUCLEOTIDE SEQUENCE [LARGE SCALE GENOMIC DNA]</scope>
</reference>
<evidence type="ECO:0000313" key="4">
    <source>
        <dbReference type="EMBL" id="AKY02019.1"/>
    </source>
</evidence>
<dbReference type="GeneID" id="26518563"/>
<keyword evidence="1" id="KW-1227">Viral tail protein</keyword>
<organism evidence="4 5">
    <name type="scientific">Klebsiella phage JD18</name>
    <dbReference type="NCBI Taxonomy" id="1698360"/>
    <lineage>
        <taxon>Viruses</taxon>
        <taxon>Duplodnaviria</taxon>
        <taxon>Heunggongvirae</taxon>
        <taxon>Uroviricota</taxon>
        <taxon>Caudoviricetes</taxon>
        <taxon>Pantevenvirales</taxon>
        <taxon>Straboviridae</taxon>
        <taxon>Tevenvirinae</taxon>
        <taxon>Jiaodavirus</taxon>
        <taxon>Jiaodavirus jd18</taxon>
    </lineage>
</organism>
<keyword evidence="1" id="KW-1245">Viral tail assembly</keyword>
<dbReference type="InterPro" id="IPR034697">
    <property type="entry name" value="GP7_T4"/>
</dbReference>
<dbReference type="InterPro" id="IPR048812">
    <property type="entry name" value="Gp7_dom_VI"/>
</dbReference>
<dbReference type="RefSeq" id="YP_009190729.1">
    <property type="nucleotide sequence ID" value="NC_028686.1"/>
</dbReference>
<dbReference type="GO" id="GO:0098025">
    <property type="term" value="C:virus tail, baseplate"/>
    <property type="evidence" value="ECO:0007669"/>
    <property type="project" value="UniProtKB-UniRule"/>
</dbReference>
<evidence type="ECO:0000313" key="5">
    <source>
        <dbReference type="Proteomes" id="UP000204179"/>
    </source>
</evidence>
<keyword evidence="1" id="KW-1015">Disulfide bond</keyword>
<dbReference type="InterPro" id="IPR048810">
    <property type="entry name" value="Gp7_helical"/>
</dbReference>
<feature type="compositionally biased region" description="Basic and acidic residues" evidence="2">
    <location>
        <begin position="1011"/>
        <end position="1032"/>
    </location>
</feature>
<dbReference type="Pfam" id="PF21456">
    <property type="entry name" value="Gp7_6th"/>
    <property type="match status" value="1"/>
</dbReference>
<comment type="similarity">
    <text evidence="1">Belongs to the T4likevirus baseplate wedge protein gp7 family.</text>
</comment>
<evidence type="ECO:0000256" key="1">
    <source>
        <dbReference type="HAMAP-Rule" id="MF_04103"/>
    </source>
</evidence>
<dbReference type="GO" id="GO:0098003">
    <property type="term" value="P:viral tail assembly"/>
    <property type="evidence" value="ECO:0007669"/>
    <property type="project" value="UniProtKB-KW"/>
</dbReference>
<proteinExistence type="inferred from homology"/>
<gene>
    <name evidence="4" type="ORF">JD18_148</name>
</gene>
<feature type="disulfide bond" description="Interchain (with GP10)" evidence="1">
    <location>
        <position position="184"/>
    </location>
</feature>
<dbReference type="InterPro" id="IPR036116">
    <property type="entry name" value="FN3_sf"/>
</dbReference>
<feature type="compositionally biased region" description="Polar residues" evidence="2">
    <location>
        <begin position="968"/>
        <end position="984"/>
    </location>
</feature>
<comment type="subcellular location">
    <subcellularLocation>
        <location evidence="1">Virion</location>
    </subcellularLocation>
    <text evidence="1">Present in the baseplate.</text>
</comment>